<organism evidence="6 7">
    <name type="scientific">Aliidiomarina shirensis</name>
    <dbReference type="NCBI Taxonomy" id="1048642"/>
    <lineage>
        <taxon>Bacteria</taxon>
        <taxon>Pseudomonadati</taxon>
        <taxon>Pseudomonadota</taxon>
        <taxon>Gammaproteobacteria</taxon>
        <taxon>Alteromonadales</taxon>
        <taxon>Idiomarinaceae</taxon>
        <taxon>Aliidiomarina</taxon>
    </lineage>
</organism>
<dbReference type="Gene3D" id="1.10.443.10">
    <property type="entry name" value="Intergrase catalytic core"/>
    <property type="match status" value="1"/>
</dbReference>
<name>A0A432WVJ2_9GAMM</name>
<keyword evidence="3" id="KW-0238">DNA-binding</keyword>
<accession>A0A432WVJ2</accession>
<dbReference type="Proteomes" id="UP000286934">
    <property type="component" value="Unassembled WGS sequence"/>
</dbReference>
<evidence type="ECO:0000256" key="4">
    <source>
        <dbReference type="ARBA" id="ARBA00023172"/>
    </source>
</evidence>
<proteinExistence type="inferred from homology"/>
<dbReference type="GO" id="GO:0015074">
    <property type="term" value="P:DNA integration"/>
    <property type="evidence" value="ECO:0007669"/>
    <property type="project" value="UniProtKB-KW"/>
</dbReference>
<dbReference type="GO" id="GO:0006310">
    <property type="term" value="P:DNA recombination"/>
    <property type="evidence" value="ECO:0007669"/>
    <property type="project" value="UniProtKB-KW"/>
</dbReference>
<dbReference type="InterPro" id="IPR002104">
    <property type="entry name" value="Integrase_catalytic"/>
</dbReference>
<comment type="similarity">
    <text evidence="1">Belongs to the 'phage' integrase family.</text>
</comment>
<feature type="domain" description="Tyr recombinase" evidence="5">
    <location>
        <begin position="545"/>
        <end position="666"/>
    </location>
</feature>
<dbReference type="InterPro" id="IPR013762">
    <property type="entry name" value="Integrase-like_cat_sf"/>
</dbReference>
<dbReference type="Pfam" id="PF00589">
    <property type="entry name" value="Phage_integrase"/>
    <property type="match status" value="1"/>
</dbReference>
<reference evidence="7" key="1">
    <citation type="journal article" date="2018" name="Front. Microbiol.">
        <title>Genome-Based Analysis Reveals the Taxonomy and Diversity of the Family Idiomarinaceae.</title>
        <authorList>
            <person name="Liu Y."/>
            <person name="Lai Q."/>
            <person name="Shao Z."/>
        </authorList>
    </citation>
    <scope>NUCLEOTIDE SEQUENCE [LARGE SCALE GENOMIC DNA]</scope>
    <source>
        <strain evidence="7">AIS</strain>
    </source>
</reference>
<keyword evidence="4" id="KW-0233">DNA recombination</keyword>
<evidence type="ECO:0000256" key="3">
    <source>
        <dbReference type="ARBA" id="ARBA00023125"/>
    </source>
</evidence>
<dbReference type="EMBL" id="PIPP01000002">
    <property type="protein sequence ID" value="RUO37769.1"/>
    <property type="molecule type" value="Genomic_DNA"/>
</dbReference>
<dbReference type="PANTHER" id="PTHR30349:SF41">
    <property type="entry name" value="INTEGRASE_RECOMBINASE PROTEIN MJ0367-RELATED"/>
    <property type="match status" value="1"/>
</dbReference>
<evidence type="ECO:0000256" key="2">
    <source>
        <dbReference type="ARBA" id="ARBA00022908"/>
    </source>
</evidence>
<evidence type="ECO:0000313" key="6">
    <source>
        <dbReference type="EMBL" id="RUO37769.1"/>
    </source>
</evidence>
<evidence type="ECO:0000313" key="7">
    <source>
        <dbReference type="Proteomes" id="UP000286934"/>
    </source>
</evidence>
<dbReference type="AlphaFoldDB" id="A0A432WVJ2"/>
<comment type="caution">
    <text evidence="6">The sequence shown here is derived from an EMBL/GenBank/DDBJ whole genome shotgun (WGS) entry which is preliminary data.</text>
</comment>
<dbReference type="PANTHER" id="PTHR30349">
    <property type="entry name" value="PHAGE INTEGRASE-RELATED"/>
    <property type="match status" value="1"/>
</dbReference>
<evidence type="ECO:0000256" key="1">
    <source>
        <dbReference type="ARBA" id="ARBA00008857"/>
    </source>
</evidence>
<keyword evidence="7" id="KW-1185">Reference proteome</keyword>
<dbReference type="GO" id="GO:0003677">
    <property type="term" value="F:DNA binding"/>
    <property type="evidence" value="ECO:0007669"/>
    <property type="project" value="UniProtKB-KW"/>
</dbReference>
<sequence length="1009" mass="115552">MYRLSKNELKRTTASTTHPIWQFLKYFIKFRGHMMQLGIDDFTRALCGYDKHIRQHASFVVDTIARLCPRALSSQTSLPQNFFERNARALYEQATTEGELEALCECWFYAYETHAKQHPKLLPPKRFFPVKRQLPLISEHMPKLERQELLVDMLQNQLPKAHKLASEIRWMMLVLSLARHLDIRQTQRLEVLIATPIESYIILSDAKRAVVLLEKGNAVYLDAIGLLYLRKLQSEASHARYVKRIASVFNMWATHCFQSTQNALLTNITLADTLDALSFITRVPANESIGPLPIPLNASKLIFTLSGNHNFDFIEATGKPQSRRRRSFEKLQTQIKEKSSQNYTSIAFQSSVMRHDKDAMQRIRNALTEFSSNQTNANRNTVHFKVLRQQLLQQINDFNHDKNNISAVAQLIATYCIDLFLYGSVWKQNLAVNTILTYLSTLTTFASSAWGDEALLQSAQYDVEAQIELTELVADVISATDAPDKQSTVLNFLQYVSQTSAIVLFDEDELEYQGTGLINVRPHYIAPHDFDTACHRFLNDVNSAERRQCIHFVRLCYALGFRDKEAAQLEIDDIDFSTNSAYITKHFKRKTKTAIRRVPLCFFHPQHINTLEDYIADRESHGLTTVFDAPVIASTLPSFIRTLREVLDDDTLVLHSLRHSAANNLLFQLSIACSARLSSLQERYSFLQHPIFSAAQIQDITSALDACGRSTGEFFPVLDTLANLLGHVSPTVTAASYLHLSDVLMFELGSGRQATFSAESLSQLMSSNNYRYSLKKLYQSSVGELDEIAREALLFKAATHGLKVKTRIAHKKHGVLPVPNLNRIAFSDYIRALYDYKYRPHREGGNSLLRPHFDKVSHDLNIDFTTSIQAHDFAVWQRLYERLSHLDWTRINRHALEVLHDALIAGKITDKRTANRYLRALSLLGLRRQKINIISPKQNDTQVHDWVELITSSGHTITLVEKGSSQTFIQLRPRHLRWRPWDHLNDLLPIVFQYINLCEEGGVHHEHRA</sequence>
<dbReference type="InterPro" id="IPR011010">
    <property type="entry name" value="DNA_brk_join_enz"/>
</dbReference>
<gene>
    <name evidence="6" type="ORF">CWE13_07435</name>
</gene>
<evidence type="ECO:0000259" key="5">
    <source>
        <dbReference type="Pfam" id="PF00589"/>
    </source>
</evidence>
<protein>
    <recommendedName>
        <fullName evidence="5">Tyr recombinase domain-containing protein</fullName>
    </recommendedName>
</protein>
<dbReference type="SUPFAM" id="SSF56349">
    <property type="entry name" value="DNA breaking-rejoining enzymes"/>
    <property type="match status" value="1"/>
</dbReference>
<dbReference type="InterPro" id="IPR050090">
    <property type="entry name" value="Tyrosine_recombinase_XerCD"/>
</dbReference>
<keyword evidence="2" id="KW-0229">DNA integration</keyword>